<evidence type="ECO:0000313" key="6">
    <source>
        <dbReference type="Proteomes" id="UP000176191"/>
    </source>
</evidence>
<evidence type="ECO:0000256" key="3">
    <source>
        <dbReference type="RuleBase" id="RU003476"/>
    </source>
</evidence>
<dbReference type="InterPro" id="IPR020476">
    <property type="entry name" value="Nudix_hydrolase"/>
</dbReference>
<dbReference type="SUPFAM" id="SSF55811">
    <property type="entry name" value="Nudix"/>
    <property type="match status" value="1"/>
</dbReference>
<dbReference type="PANTHER" id="PTHR43046">
    <property type="entry name" value="GDP-MANNOSE MANNOSYL HYDROLASE"/>
    <property type="match status" value="1"/>
</dbReference>
<comment type="cofactor">
    <cofactor evidence="1">
        <name>Mg(2+)</name>
        <dbReference type="ChEBI" id="CHEBI:18420"/>
    </cofactor>
</comment>
<keyword evidence="2 3" id="KW-0378">Hydrolase</keyword>
<evidence type="ECO:0000313" key="5">
    <source>
        <dbReference type="EMBL" id="OGD76738.1"/>
    </source>
</evidence>
<dbReference type="PRINTS" id="PR00502">
    <property type="entry name" value="NUDIXFAMILY"/>
</dbReference>
<dbReference type="GO" id="GO:0016787">
    <property type="term" value="F:hydrolase activity"/>
    <property type="evidence" value="ECO:0007669"/>
    <property type="project" value="UniProtKB-KW"/>
</dbReference>
<evidence type="ECO:0000256" key="2">
    <source>
        <dbReference type="ARBA" id="ARBA00022801"/>
    </source>
</evidence>
<dbReference type="CDD" id="cd02883">
    <property type="entry name" value="NUDIX_Hydrolase"/>
    <property type="match status" value="1"/>
</dbReference>
<evidence type="ECO:0000259" key="4">
    <source>
        <dbReference type="PROSITE" id="PS51462"/>
    </source>
</evidence>
<name>A0A1F5FAU0_9BACT</name>
<dbReference type="EMBL" id="MFAK01000001">
    <property type="protein sequence ID" value="OGD76738.1"/>
    <property type="molecule type" value="Genomic_DNA"/>
</dbReference>
<dbReference type="PROSITE" id="PS00893">
    <property type="entry name" value="NUDIX_BOX"/>
    <property type="match status" value="1"/>
</dbReference>
<evidence type="ECO:0000256" key="1">
    <source>
        <dbReference type="ARBA" id="ARBA00001946"/>
    </source>
</evidence>
<feature type="domain" description="Nudix hydrolase" evidence="4">
    <location>
        <begin position="9"/>
        <end position="152"/>
    </location>
</feature>
<comment type="caution">
    <text evidence="5">The sequence shown here is derived from an EMBL/GenBank/DDBJ whole genome shotgun (WGS) entry which is preliminary data.</text>
</comment>
<dbReference type="PROSITE" id="PS51462">
    <property type="entry name" value="NUDIX"/>
    <property type="match status" value="1"/>
</dbReference>
<dbReference type="AlphaFoldDB" id="A0A1F5FAU0"/>
<organism evidence="5 6">
    <name type="scientific">Candidatus Collierbacteria bacterium RIFOXYA2_FULL_46_10</name>
    <dbReference type="NCBI Taxonomy" id="1817726"/>
    <lineage>
        <taxon>Bacteria</taxon>
        <taxon>Candidatus Collieribacteriota</taxon>
    </lineage>
</organism>
<protein>
    <recommendedName>
        <fullName evidence="4">Nudix hydrolase domain-containing protein</fullName>
    </recommendedName>
</protein>
<proteinExistence type="inferred from homology"/>
<gene>
    <name evidence="5" type="ORF">A2228_01090</name>
</gene>
<dbReference type="InterPro" id="IPR000086">
    <property type="entry name" value="NUDIX_hydrolase_dom"/>
</dbReference>
<accession>A0A1F5FAU0</accession>
<dbReference type="InterPro" id="IPR015797">
    <property type="entry name" value="NUDIX_hydrolase-like_dom_sf"/>
</dbReference>
<comment type="similarity">
    <text evidence="3">Belongs to the Nudix hydrolase family.</text>
</comment>
<dbReference type="PANTHER" id="PTHR43046:SF14">
    <property type="entry name" value="MUTT_NUDIX FAMILY PROTEIN"/>
    <property type="match status" value="1"/>
</dbReference>
<dbReference type="Gene3D" id="3.90.79.10">
    <property type="entry name" value="Nucleoside Triphosphate Pyrophosphohydrolase"/>
    <property type="match status" value="1"/>
</dbReference>
<reference evidence="5 6" key="1">
    <citation type="journal article" date="2016" name="Nat. Commun.">
        <title>Thousands of microbial genomes shed light on interconnected biogeochemical processes in an aquifer system.</title>
        <authorList>
            <person name="Anantharaman K."/>
            <person name="Brown C.T."/>
            <person name="Hug L.A."/>
            <person name="Sharon I."/>
            <person name="Castelle C.J."/>
            <person name="Probst A.J."/>
            <person name="Thomas B.C."/>
            <person name="Singh A."/>
            <person name="Wilkins M.J."/>
            <person name="Karaoz U."/>
            <person name="Brodie E.L."/>
            <person name="Williams K.H."/>
            <person name="Hubbard S.S."/>
            <person name="Banfield J.F."/>
        </authorList>
    </citation>
    <scope>NUCLEOTIDE SEQUENCE [LARGE SCALE GENOMIC DNA]</scope>
</reference>
<sequence length="160" mass="18202">MIKQHKHQQIVVAALGLPVSQDGQKVLLTQRHAPGNPSWHHKWQLAGGAVDFGETMEEAVIREVYEELHVHAKIIHPHPIVKTSIWFADESDEKKDTQVILIAYLVDIGEQVPDLSHDPDWETSNWGWFTLSEAQKLDCLPLTLPAVEEAFQLLEKHEII</sequence>
<dbReference type="Pfam" id="PF00293">
    <property type="entry name" value="NUDIX"/>
    <property type="match status" value="1"/>
</dbReference>
<dbReference type="InterPro" id="IPR020084">
    <property type="entry name" value="NUDIX_hydrolase_CS"/>
</dbReference>
<dbReference type="Proteomes" id="UP000176191">
    <property type="component" value="Unassembled WGS sequence"/>
</dbReference>